<feature type="compositionally biased region" description="Polar residues" evidence="1">
    <location>
        <begin position="175"/>
        <end position="185"/>
    </location>
</feature>
<dbReference type="RefSeq" id="YP_009603029.1">
    <property type="nucleotide sequence ID" value="NC_041947.1"/>
</dbReference>
<keyword evidence="2" id="KW-0812">Transmembrane</keyword>
<dbReference type="EMBL" id="KU160654">
    <property type="protein sequence ID" value="ALY09566.1"/>
    <property type="molecule type" value="Genomic_DNA"/>
</dbReference>
<feature type="transmembrane region" description="Helical" evidence="2">
    <location>
        <begin position="7"/>
        <end position="26"/>
    </location>
</feature>
<protein>
    <submittedName>
        <fullName evidence="3">Uncharacterized protein</fullName>
    </submittedName>
</protein>
<evidence type="ECO:0000256" key="2">
    <source>
        <dbReference type="SAM" id="Phobius"/>
    </source>
</evidence>
<dbReference type="KEGG" id="vg:40078897"/>
<keyword evidence="2" id="KW-1133">Transmembrane helix</keyword>
<feature type="compositionally biased region" description="Low complexity" evidence="1">
    <location>
        <begin position="226"/>
        <end position="249"/>
    </location>
</feature>
<dbReference type="GeneID" id="40078897"/>
<feature type="region of interest" description="Disordered" evidence="1">
    <location>
        <begin position="226"/>
        <end position="263"/>
    </location>
</feature>
<organism evidence="3 4">
    <name type="scientific">Arthrobacter phage Laroye</name>
    <dbReference type="NCBI Taxonomy" id="1772305"/>
    <lineage>
        <taxon>Viruses</taxon>
        <taxon>Duplodnaviria</taxon>
        <taxon>Heunggongvirae</taxon>
        <taxon>Uroviricota</taxon>
        <taxon>Caudoviricetes</taxon>
        <taxon>Laroyevirus</taxon>
        <taxon>Laroyevirus laroye</taxon>
    </lineage>
</organism>
<keyword evidence="2" id="KW-0472">Membrane</keyword>
<evidence type="ECO:0000313" key="4">
    <source>
        <dbReference type="Proteomes" id="UP000222336"/>
    </source>
</evidence>
<keyword evidence="4" id="KW-1185">Reference proteome</keyword>
<proteinExistence type="predicted"/>
<reference evidence="4" key="1">
    <citation type="submission" date="2015-11" db="EMBL/GenBank/DDBJ databases">
        <authorList>
            <person name="Dogans D."/>
            <person name="Schneider V.M."/>
            <person name="Bradley K.W."/>
            <person name="Asai D.J."/>
            <person name="Bowman C.A."/>
            <person name="Russell D.A."/>
            <person name="Pope W.H."/>
            <person name="Jacobs-Sera D."/>
            <person name="Hendrix R.W."/>
            <person name="Hatfull G.F."/>
        </authorList>
    </citation>
    <scope>NUCLEOTIDE SEQUENCE [LARGE SCALE GENOMIC DNA]</scope>
</reference>
<feature type="compositionally biased region" description="Gly residues" evidence="1">
    <location>
        <begin position="250"/>
        <end position="263"/>
    </location>
</feature>
<evidence type="ECO:0000256" key="1">
    <source>
        <dbReference type="SAM" id="MobiDB-lite"/>
    </source>
</evidence>
<feature type="transmembrane region" description="Helical" evidence="2">
    <location>
        <begin position="38"/>
        <end position="59"/>
    </location>
</feature>
<gene>
    <name evidence="3" type="primary">39</name>
    <name evidence="3" type="ORF">LAROYE_39</name>
</gene>
<feature type="region of interest" description="Disordered" evidence="1">
    <location>
        <begin position="136"/>
        <end position="191"/>
    </location>
</feature>
<dbReference type="Proteomes" id="UP000222336">
    <property type="component" value="Segment"/>
</dbReference>
<name>A0A0U4B4B4_9CAUD</name>
<feature type="compositionally biased region" description="Basic and acidic residues" evidence="1">
    <location>
        <begin position="155"/>
        <end position="164"/>
    </location>
</feature>
<evidence type="ECO:0000313" key="3">
    <source>
        <dbReference type="EMBL" id="ALY09566.1"/>
    </source>
</evidence>
<sequence>MLYRAARWWYSPILCGALGSAVSMTARKLGNPVSPSLAAALLVTAICAAISLILILGVTRVFKRRKDRRVAALKAERDAARRVMDEVNGRYPRRQTHPDGPTFAEAGAALSAVTQNIADASSQQRTATAKTLLEDANALRQSNTPLRRPTPTPAEVRRRAESLSKRTPPLPRSRGSYTAPRSSSGYMPGIMYTPDVDSSNARRNDAMSDAVAGAVLAATAMDAIVSTPSYDPSPSYSSPSYDSGSSSSYDGGGSFGGGDSGSF</sequence>
<accession>A0A0U4B4B4</accession>